<keyword evidence="1" id="KW-1133">Transmembrane helix</keyword>
<evidence type="ECO:0000313" key="2">
    <source>
        <dbReference type="EMBL" id="QQP86315.1"/>
    </source>
</evidence>
<feature type="transmembrane region" description="Helical" evidence="1">
    <location>
        <begin position="44"/>
        <end position="65"/>
    </location>
</feature>
<accession>A0A974RXL6</accession>
<protein>
    <submittedName>
        <fullName evidence="2">Uncharacterized protein</fullName>
    </submittedName>
</protein>
<sequence>MEKGLALLFLTLFAIILIGVIISLKIVVFSLVMLKNSLVQKKTLYKSDDLIVICYIFFAYTLILFFKNGEFIKSLLAIVYFIGALILLSKKSFNTNAIIVFLLTIA</sequence>
<feature type="transmembrane region" description="Helical" evidence="1">
    <location>
        <begin position="71"/>
        <end position="88"/>
    </location>
</feature>
<feature type="transmembrane region" description="Helical" evidence="1">
    <location>
        <begin position="6"/>
        <end position="32"/>
    </location>
</feature>
<gene>
    <name evidence="2" type="ORF">JHT90_03475</name>
</gene>
<dbReference type="RefSeq" id="WP_201094145.1">
    <property type="nucleotide sequence ID" value="NZ_CP067393.1"/>
</dbReference>
<evidence type="ECO:0000313" key="3">
    <source>
        <dbReference type="Proteomes" id="UP000595278"/>
    </source>
</evidence>
<dbReference type="KEGG" id="eaz:JHT90_03475"/>
<organism evidence="2 3">
    <name type="scientific">Entomomonas asaccharolytica</name>
    <dbReference type="NCBI Taxonomy" id="2785331"/>
    <lineage>
        <taxon>Bacteria</taxon>
        <taxon>Pseudomonadati</taxon>
        <taxon>Pseudomonadota</taxon>
        <taxon>Gammaproteobacteria</taxon>
        <taxon>Pseudomonadales</taxon>
        <taxon>Pseudomonadaceae</taxon>
        <taxon>Entomomonas</taxon>
    </lineage>
</organism>
<keyword evidence="1" id="KW-0812">Transmembrane</keyword>
<dbReference type="Proteomes" id="UP000595278">
    <property type="component" value="Chromosome"/>
</dbReference>
<keyword evidence="3" id="KW-1185">Reference proteome</keyword>
<dbReference type="AlphaFoldDB" id="A0A974RXL6"/>
<evidence type="ECO:0000256" key="1">
    <source>
        <dbReference type="SAM" id="Phobius"/>
    </source>
</evidence>
<reference evidence="2 3" key="1">
    <citation type="submission" date="2021-01" db="EMBL/GenBank/DDBJ databases">
        <title>Entomomonas sp. F2A isolated from a house cricket (Acheta domesticus).</title>
        <authorList>
            <person name="Spergser J."/>
            <person name="Busse H.-J."/>
        </authorList>
    </citation>
    <scope>NUCLEOTIDE SEQUENCE [LARGE SCALE GENOMIC DNA]</scope>
    <source>
        <strain evidence="2 3">F2A</strain>
    </source>
</reference>
<name>A0A974RXL6_9GAMM</name>
<keyword evidence="1" id="KW-0472">Membrane</keyword>
<proteinExistence type="predicted"/>
<dbReference type="EMBL" id="CP067393">
    <property type="protein sequence ID" value="QQP86315.1"/>
    <property type="molecule type" value="Genomic_DNA"/>
</dbReference>